<protein>
    <submittedName>
        <fullName evidence="2">Protein of unassigned function</fullName>
    </submittedName>
</protein>
<feature type="region of interest" description="Disordered" evidence="1">
    <location>
        <begin position="1"/>
        <end position="49"/>
    </location>
</feature>
<dbReference type="Proteomes" id="UP000029492">
    <property type="component" value="Chromosome"/>
</dbReference>
<evidence type="ECO:0000313" key="3">
    <source>
        <dbReference type="Proteomes" id="UP000029492"/>
    </source>
</evidence>
<dbReference type="HOGENOM" id="CLU_3137608_0_0_5"/>
<dbReference type="KEGG" id="mor:MOC_3784"/>
<evidence type="ECO:0000256" key="1">
    <source>
        <dbReference type="SAM" id="MobiDB-lite"/>
    </source>
</evidence>
<accession>A0A089QAD0</accession>
<proteinExistence type="predicted"/>
<dbReference type="EMBL" id="CP003811">
    <property type="protein sequence ID" value="AIQ91539.1"/>
    <property type="molecule type" value="Genomic_DNA"/>
</dbReference>
<dbReference type="STRING" id="693986.MOC_3784"/>
<keyword evidence="3" id="KW-1185">Reference proteome</keyword>
<reference evidence="2 3" key="1">
    <citation type="journal article" date="2014" name="PLoS ONE">
        <title>Genome Information of Methylobacterium oryzae, a Plant-Probiotic Methylotroph in the Phyllosphere.</title>
        <authorList>
            <person name="Kwak M.J."/>
            <person name="Jeong H."/>
            <person name="Madhaiyan M."/>
            <person name="Lee Y."/>
            <person name="Sa T.M."/>
            <person name="Oh T.K."/>
            <person name="Kim J.F."/>
        </authorList>
    </citation>
    <scope>NUCLEOTIDE SEQUENCE [LARGE SCALE GENOMIC DNA]</scope>
    <source>
        <strain evidence="2 3">CBMB20</strain>
    </source>
</reference>
<organism evidence="2 3">
    <name type="scientific">Methylobacterium oryzae CBMB20</name>
    <dbReference type="NCBI Taxonomy" id="693986"/>
    <lineage>
        <taxon>Bacteria</taxon>
        <taxon>Pseudomonadati</taxon>
        <taxon>Pseudomonadota</taxon>
        <taxon>Alphaproteobacteria</taxon>
        <taxon>Hyphomicrobiales</taxon>
        <taxon>Methylobacteriaceae</taxon>
        <taxon>Methylobacterium</taxon>
    </lineage>
</organism>
<evidence type="ECO:0000313" key="2">
    <source>
        <dbReference type="EMBL" id="AIQ91539.1"/>
    </source>
</evidence>
<name>A0A089QAD0_9HYPH</name>
<gene>
    <name evidence="2" type="ORF">MOC_3784</name>
</gene>
<sequence>MGPPSHFQRDEGASRNRGPADGIVRPPDLAGCPVFETGSRSPPWAKGGR</sequence>
<dbReference type="AlphaFoldDB" id="A0A089QAD0"/>